<evidence type="ECO:0000256" key="3">
    <source>
        <dbReference type="ARBA" id="ARBA00023163"/>
    </source>
</evidence>
<dbReference type="GO" id="GO:0045892">
    <property type="term" value="P:negative regulation of DNA-templated transcription"/>
    <property type="evidence" value="ECO:0007669"/>
    <property type="project" value="UniProtKB-ARBA"/>
</dbReference>
<dbReference type="EMBL" id="BOPO01000020">
    <property type="protein sequence ID" value="GIL26231.1"/>
    <property type="molecule type" value="Genomic_DNA"/>
</dbReference>
<evidence type="ECO:0000256" key="2">
    <source>
        <dbReference type="ARBA" id="ARBA00023125"/>
    </source>
</evidence>
<evidence type="ECO:0000259" key="5">
    <source>
        <dbReference type="PROSITE" id="PS50977"/>
    </source>
</evidence>
<comment type="caution">
    <text evidence="6">The sequence shown here is derived from an EMBL/GenBank/DDBJ whole genome shotgun (WGS) entry which is preliminary data.</text>
</comment>
<dbReference type="PROSITE" id="PS50977">
    <property type="entry name" value="HTH_TETR_2"/>
    <property type="match status" value="1"/>
</dbReference>
<evidence type="ECO:0000256" key="4">
    <source>
        <dbReference type="PROSITE-ProRule" id="PRU00335"/>
    </source>
</evidence>
<dbReference type="PANTHER" id="PTHR47506:SF1">
    <property type="entry name" value="HTH-TYPE TRANSCRIPTIONAL REGULATOR YJDC"/>
    <property type="match status" value="1"/>
</dbReference>
<keyword evidence="2 4" id="KW-0238">DNA-binding</keyword>
<keyword evidence="3" id="KW-0804">Transcription</keyword>
<dbReference type="InterPro" id="IPR039536">
    <property type="entry name" value="TetR_C_Proteobacteria"/>
</dbReference>
<evidence type="ECO:0000256" key="1">
    <source>
        <dbReference type="ARBA" id="ARBA00023015"/>
    </source>
</evidence>
<protein>
    <submittedName>
        <fullName evidence="6">TetR family transcriptional regulator</fullName>
    </submittedName>
</protein>
<proteinExistence type="predicted"/>
<dbReference type="GO" id="GO:0003677">
    <property type="term" value="F:DNA binding"/>
    <property type="evidence" value="ECO:0007669"/>
    <property type="project" value="UniProtKB-UniRule"/>
</dbReference>
<keyword evidence="7" id="KW-1185">Reference proteome</keyword>
<dbReference type="Pfam" id="PF14246">
    <property type="entry name" value="TetR_C_7"/>
    <property type="match status" value="1"/>
</dbReference>
<dbReference type="Gene3D" id="1.10.357.10">
    <property type="entry name" value="Tetracycline Repressor, domain 2"/>
    <property type="match status" value="1"/>
</dbReference>
<keyword evidence="1" id="KW-0805">Transcription regulation</keyword>
<dbReference type="AlphaFoldDB" id="A0A8J4A728"/>
<name>A0A8J4A728_9ACTN</name>
<dbReference type="Proteomes" id="UP000614996">
    <property type="component" value="Unassembled WGS sequence"/>
</dbReference>
<reference evidence="7" key="1">
    <citation type="journal article" date="2021" name="Int. J. Syst. Evol. Microbiol.">
        <title>Actinocatenispora comari sp. nov., an endophytic actinomycete isolated from aerial parts of Comarum salesowianum.</title>
        <authorList>
            <person name="Oyunbileg N."/>
            <person name="Iizaka Y."/>
            <person name="Hamada M."/>
            <person name="Davaapurev B.O."/>
            <person name="Fukumoto A."/>
            <person name="Tsetseg B."/>
            <person name="Kato F."/>
            <person name="Tamura T."/>
            <person name="Batkhuu J."/>
            <person name="Anzai Y."/>
        </authorList>
    </citation>
    <scope>NUCLEOTIDE SEQUENCE [LARGE SCALE GENOMIC DNA]</scope>
    <source>
        <strain evidence="7">NUM-2625</strain>
    </source>
</reference>
<dbReference type="SUPFAM" id="SSF46689">
    <property type="entry name" value="Homeodomain-like"/>
    <property type="match status" value="1"/>
</dbReference>
<dbReference type="InterPro" id="IPR001647">
    <property type="entry name" value="HTH_TetR"/>
</dbReference>
<sequence>MRDGSKLDCTVYFEVDAMARRGEVLREHILDTAKTAFLEDGFERTSMDAIAARAETSKRSLYAHFPTKDALFQAVVERTRALFGERMRTPAEYAEQPVDAVARYCGRLVQLLRWSSVGRMLRLGIAEADRLPELAAGLYDVVFGTTSRELAAYLVDGWGQTSETAGPMADELIGLVVHPRLPRLLFGLDRPVDARPDEASLATDVDLDEIGRLVRLVLPAPTTA</sequence>
<accession>A0A8J4A728</accession>
<organism evidence="6 7">
    <name type="scientific">Actinocatenispora comari</name>
    <dbReference type="NCBI Taxonomy" id="2807577"/>
    <lineage>
        <taxon>Bacteria</taxon>
        <taxon>Bacillati</taxon>
        <taxon>Actinomycetota</taxon>
        <taxon>Actinomycetes</taxon>
        <taxon>Micromonosporales</taxon>
        <taxon>Micromonosporaceae</taxon>
        <taxon>Actinocatenispora</taxon>
    </lineage>
</organism>
<feature type="domain" description="HTH tetR-type" evidence="5">
    <location>
        <begin position="23"/>
        <end position="83"/>
    </location>
</feature>
<dbReference type="FunFam" id="1.10.10.60:FF:000141">
    <property type="entry name" value="TetR family transcriptional regulator"/>
    <property type="match status" value="1"/>
</dbReference>
<evidence type="ECO:0000313" key="6">
    <source>
        <dbReference type="EMBL" id="GIL26231.1"/>
    </source>
</evidence>
<gene>
    <name evidence="6" type="ORF">NUM_14850</name>
</gene>
<feature type="DNA-binding region" description="H-T-H motif" evidence="4">
    <location>
        <begin position="46"/>
        <end position="65"/>
    </location>
</feature>
<dbReference type="PANTHER" id="PTHR47506">
    <property type="entry name" value="TRANSCRIPTIONAL REGULATORY PROTEIN"/>
    <property type="match status" value="1"/>
</dbReference>
<dbReference type="Pfam" id="PF00440">
    <property type="entry name" value="TetR_N"/>
    <property type="match status" value="1"/>
</dbReference>
<evidence type="ECO:0000313" key="7">
    <source>
        <dbReference type="Proteomes" id="UP000614996"/>
    </source>
</evidence>
<dbReference type="InterPro" id="IPR009057">
    <property type="entry name" value="Homeodomain-like_sf"/>
</dbReference>
<dbReference type="PRINTS" id="PR00455">
    <property type="entry name" value="HTHTETR"/>
</dbReference>